<name>A0A0E9UI21_ANGAN</name>
<proteinExistence type="predicted"/>
<organism evidence="1">
    <name type="scientific">Anguilla anguilla</name>
    <name type="common">European freshwater eel</name>
    <name type="synonym">Muraena anguilla</name>
    <dbReference type="NCBI Taxonomy" id="7936"/>
    <lineage>
        <taxon>Eukaryota</taxon>
        <taxon>Metazoa</taxon>
        <taxon>Chordata</taxon>
        <taxon>Craniata</taxon>
        <taxon>Vertebrata</taxon>
        <taxon>Euteleostomi</taxon>
        <taxon>Actinopterygii</taxon>
        <taxon>Neopterygii</taxon>
        <taxon>Teleostei</taxon>
        <taxon>Anguilliformes</taxon>
        <taxon>Anguillidae</taxon>
        <taxon>Anguilla</taxon>
    </lineage>
</organism>
<dbReference type="AlphaFoldDB" id="A0A0E9UI21"/>
<accession>A0A0E9UI21</accession>
<reference evidence="1" key="1">
    <citation type="submission" date="2014-11" db="EMBL/GenBank/DDBJ databases">
        <authorList>
            <person name="Amaro Gonzalez C."/>
        </authorList>
    </citation>
    <scope>NUCLEOTIDE SEQUENCE</scope>
</reference>
<protein>
    <submittedName>
        <fullName evidence="1">Uncharacterized protein</fullName>
    </submittedName>
</protein>
<sequence>MLSLTPTHSYSPLSYYLSVKHAYNVPANML</sequence>
<reference evidence="1" key="2">
    <citation type="journal article" date="2015" name="Fish Shellfish Immunol.">
        <title>Early steps in the European eel (Anguilla anguilla)-Vibrio vulnificus interaction in the gills: Role of the RtxA13 toxin.</title>
        <authorList>
            <person name="Callol A."/>
            <person name="Pajuelo D."/>
            <person name="Ebbesson L."/>
            <person name="Teles M."/>
            <person name="MacKenzie S."/>
            <person name="Amaro C."/>
        </authorList>
    </citation>
    <scope>NUCLEOTIDE SEQUENCE</scope>
</reference>
<evidence type="ECO:0000313" key="1">
    <source>
        <dbReference type="EMBL" id="JAH64895.1"/>
    </source>
</evidence>
<dbReference type="EMBL" id="GBXM01043682">
    <property type="protein sequence ID" value="JAH64895.1"/>
    <property type="molecule type" value="Transcribed_RNA"/>
</dbReference>